<dbReference type="OrthoDB" id="550424at2759"/>
<dbReference type="FunFam" id="1.10.287.110:FF:000062">
    <property type="entry name" value="DnaJ protein ERDJ3B"/>
    <property type="match status" value="1"/>
</dbReference>
<protein>
    <recommendedName>
        <fullName evidence="5">DnaJ protein ERDJ3B</fullName>
    </recommendedName>
    <alternativeName>
        <fullName evidence="6">Endoplasmic reticulum dnaJ domain-containing protein 3B</fullName>
    </alternativeName>
</protein>
<sequence>MRIAGSFVVVVVVLLAASAIEAGRSYYDVLQVSKQATDDQIKRAYRKMALKFHPDKNPGNEEATKKFAEINNAYEVLADREKRGIYDQYGEEGLKQQQQGGGRGGGGFGQDIFSQFFGGGFRFGEEEEEERTPKGDDVTVEIYATLKDLFVGNSYQVWREKNVVKPASGKRKCNCKNKMVHRQIGPGMYQQYTEQVCQECPNVKFERVGQSITVDIEKGMRDGQEIVFYEDGEPIIDGEPGDLKFIVRTRPHSRFRREGDDLHTTVTITLLDALVGFKKDIEHLDGHKVAVGSNLVTKPKEVRKFPGEGMPVFESSKKGNLFVTFEVVFPSSLTEDQKSVIAKTLGS</sequence>
<dbReference type="CDD" id="cd06257">
    <property type="entry name" value="DnaJ"/>
    <property type="match status" value="1"/>
</dbReference>
<dbReference type="SUPFAM" id="SSF49493">
    <property type="entry name" value="HSP40/DnaJ peptide-binding domain"/>
    <property type="match status" value="2"/>
</dbReference>
<dbReference type="SMART" id="SM00271">
    <property type="entry name" value="DnaJ"/>
    <property type="match status" value="1"/>
</dbReference>
<evidence type="ECO:0000256" key="6">
    <source>
        <dbReference type="ARBA" id="ARBA00078644"/>
    </source>
</evidence>
<dbReference type="InterPro" id="IPR001623">
    <property type="entry name" value="DnaJ_domain"/>
</dbReference>
<dbReference type="EMBL" id="CM026424">
    <property type="protein sequence ID" value="KAG0579264.1"/>
    <property type="molecule type" value="Genomic_DNA"/>
</dbReference>
<keyword evidence="2 7" id="KW-0732">Signal</keyword>
<feature type="domain" description="J" evidence="8">
    <location>
        <begin position="25"/>
        <end position="90"/>
    </location>
</feature>
<dbReference type="GO" id="GO:0051082">
    <property type="term" value="F:unfolded protein binding"/>
    <property type="evidence" value="ECO:0007669"/>
    <property type="project" value="InterPro"/>
</dbReference>
<evidence type="ECO:0000256" key="3">
    <source>
        <dbReference type="ARBA" id="ARBA00022824"/>
    </source>
</evidence>
<evidence type="ECO:0000256" key="1">
    <source>
        <dbReference type="ARBA" id="ARBA00004240"/>
    </source>
</evidence>
<dbReference type="SUPFAM" id="SSF46565">
    <property type="entry name" value="Chaperone J-domain"/>
    <property type="match status" value="1"/>
</dbReference>
<name>A0A8T0I6X7_CERPU</name>
<keyword evidence="4" id="KW-0143">Chaperone</keyword>
<dbReference type="InterPro" id="IPR036869">
    <property type="entry name" value="J_dom_sf"/>
</dbReference>
<reference evidence="9" key="1">
    <citation type="submission" date="2020-06" db="EMBL/GenBank/DDBJ databases">
        <title>WGS assembly of Ceratodon purpureus strain R40.</title>
        <authorList>
            <person name="Carey S.B."/>
            <person name="Jenkins J."/>
            <person name="Shu S."/>
            <person name="Lovell J.T."/>
            <person name="Sreedasyam A."/>
            <person name="Maumus F."/>
            <person name="Tiley G.P."/>
            <person name="Fernandez-Pozo N."/>
            <person name="Barry K."/>
            <person name="Chen C."/>
            <person name="Wang M."/>
            <person name="Lipzen A."/>
            <person name="Daum C."/>
            <person name="Saski C.A."/>
            <person name="Payton A.C."/>
            <person name="Mcbreen J.C."/>
            <person name="Conrad R.E."/>
            <person name="Kollar L.M."/>
            <person name="Olsson S."/>
            <person name="Huttunen S."/>
            <person name="Landis J.B."/>
            <person name="Wickett N.J."/>
            <person name="Johnson M.G."/>
            <person name="Rensing S.A."/>
            <person name="Grimwood J."/>
            <person name="Schmutz J."/>
            <person name="Mcdaniel S.F."/>
        </authorList>
    </citation>
    <scope>NUCLEOTIDE SEQUENCE</scope>
    <source>
        <strain evidence="9">R40</strain>
    </source>
</reference>
<dbReference type="InterPro" id="IPR002939">
    <property type="entry name" value="DnaJ_C"/>
</dbReference>
<keyword evidence="3" id="KW-0256">Endoplasmic reticulum</keyword>
<dbReference type="InterPro" id="IPR051736">
    <property type="entry name" value="DnaJ-B11-like"/>
</dbReference>
<gene>
    <name evidence="9" type="ORF">KC19_4G086600</name>
</gene>
<dbReference type="CDD" id="cd10747">
    <property type="entry name" value="DnaJ_C"/>
    <property type="match status" value="1"/>
</dbReference>
<evidence type="ECO:0000259" key="8">
    <source>
        <dbReference type="PROSITE" id="PS50076"/>
    </source>
</evidence>
<keyword evidence="10" id="KW-1185">Reference proteome</keyword>
<organism evidence="9 10">
    <name type="scientific">Ceratodon purpureus</name>
    <name type="common">Fire moss</name>
    <name type="synonym">Dicranum purpureum</name>
    <dbReference type="NCBI Taxonomy" id="3225"/>
    <lineage>
        <taxon>Eukaryota</taxon>
        <taxon>Viridiplantae</taxon>
        <taxon>Streptophyta</taxon>
        <taxon>Embryophyta</taxon>
        <taxon>Bryophyta</taxon>
        <taxon>Bryophytina</taxon>
        <taxon>Bryopsida</taxon>
        <taxon>Dicranidae</taxon>
        <taxon>Pseudoditrichales</taxon>
        <taxon>Ditrichaceae</taxon>
        <taxon>Ceratodon</taxon>
    </lineage>
</organism>
<comment type="caution">
    <text evidence="9">The sequence shown here is derived from an EMBL/GenBank/DDBJ whole genome shotgun (WGS) entry which is preliminary data.</text>
</comment>
<evidence type="ECO:0000256" key="7">
    <source>
        <dbReference type="SAM" id="SignalP"/>
    </source>
</evidence>
<dbReference type="InterPro" id="IPR018253">
    <property type="entry name" value="DnaJ_domain_CS"/>
</dbReference>
<dbReference type="InterPro" id="IPR008971">
    <property type="entry name" value="HSP40/DnaJ_pept-bd"/>
</dbReference>
<dbReference type="FunFam" id="2.60.260.20:FF:000013">
    <property type="entry name" value="DnaJ subfamily B member 11"/>
    <property type="match status" value="1"/>
</dbReference>
<comment type="subcellular location">
    <subcellularLocation>
        <location evidence="1">Endoplasmic reticulum</location>
    </subcellularLocation>
</comment>
<dbReference type="Proteomes" id="UP000822688">
    <property type="component" value="Chromosome 4"/>
</dbReference>
<dbReference type="PROSITE" id="PS50076">
    <property type="entry name" value="DNAJ_2"/>
    <property type="match status" value="1"/>
</dbReference>
<dbReference type="Pfam" id="PF00226">
    <property type="entry name" value="DnaJ"/>
    <property type="match status" value="1"/>
</dbReference>
<dbReference type="GO" id="GO:0005788">
    <property type="term" value="C:endoplasmic reticulum lumen"/>
    <property type="evidence" value="ECO:0007669"/>
    <property type="project" value="UniProtKB-ARBA"/>
</dbReference>
<dbReference type="Gene3D" id="2.60.260.20">
    <property type="entry name" value="Urease metallochaperone UreE, N-terminal domain"/>
    <property type="match status" value="2"/>
</dbReference>
<dbReference type="PRINTS" id="PR00625">
    <property type="entry name" value="JDOMAIN"/>
</dbReference>
<dbReference type="PANTHER" id="PTHR44298:SF1">
    <property type="entry name" value="DNAJ HOMOLOG SUBFAMILY B MEMBER 11"/>
    <property type="match status" value="1"/>
</dbReference>
<dbReference type="Gene3D" id="1.10.287.110">
    <property type="entry name" value="DnaJ domain"/>
    <property type="match status" value="1"/>
</dbReference>
<evidence type="ECO:0000256" key="2">
    <source>
        <dbReference type="ARBA" id="ARBA00022729"/>
    </source>
</evidence>
<evidence type="ECO:0000313" key="10">
    <source>
        <dbReference type="Proteomes" id="UP000822688"/>
    </source>
</evidence>
<dbReference type="GO" id="GO:0006457">
    <property type="term" value="P:protein folding"/>
    <property type="evidence" value="ECO:0007669"/>
    <property type="project" value="InterPro"/>
</dbReference>
<evidence type="ECO:0000256" key="5">
    <source>
        <dbReference type="ARBA" id="ARBA00069679"/>
    </source>
</evidence>
<dbReference type="PANTHER" id="PTHR44298">
    <property type="entry name" value="DNAJ HOMOLOG SUBFAMILY B MEMBER 11"/>
    <property type="match status" value="1"/>
</dbReference>
<dbReference type="AlphaFoldDB" id="A0A8T0I6X7"/>
<evidence type="ECO:0000256" key="4">
    <source>
        <dbReference type="ARBA" id="ARBA00023186"/>
    </source>
</evidence>
<accession>A0A8T0I6X7</accession>
<dbReference type="PROSITE" id="PS00636">
    <property type="entry name" value="DNAJ_1"/>
    <property type="match status" value="1"/>
</dbReference>
<evidence type="ECO:0000313" key="9">
    <source>
        <dbReference type="EMBL" id="KAG0579264.1"/>
    </source>
</evidence>
<proteinExistence type="predicted"/>
<feature type="signal peptide" evidence="7">
    <location>
        <begin position="1"/>
        <end position="22"/>
    </location>
</feature>
<feature type="chain" id="PRO_5035769824" description="DnaJ protein ERDJ3B" evidence="7">
    <location>
        <begin position="23"/>
        <end position="347"/>
    </location>
</feature>
<dbReference type="Pfam" id="PF01556">
    <property type="entry name" value="DnaJ_C"/>
    <property type="match status" value="1"/>
</dbReference>